<organism evidence="1 2">
    <name type="scientific">Pyronema omphalodes (strain CBS 100304)</name>
    <name type="common">Pyronema confluens</name>
    <dbReference type="NCBI Taxonomy" id="1076935"/>
    <lineage>
        <taxon>Eukaryota</taxon>
        <taxon>Fungi</taxon>
        <taxon>Dikarya</taxon>
        <taxon>Ascomycota</taxon>
        <taxon>Pezizomycotina</taxon>
        <taxon>Pezizomycetes</taxon>
        <taxon>Pezizales</taxon>
        <taxon>Pyronemataceae</taxon>
        <taxon>Pyronema</taxon>
    </lineage>
</organism>
<dbReference type="EMBL" id="HF935352">
    <property type="protein sequence ID" value="CCX29680.1"/>
    <property type="molecule type" value="Genomic_DNA"/>
</dbReference>
<evidence type="ECO:0000313" key="1">
    <source>
        <dbReference type="EMBL" id="CCX29680.1"/>
    </source>
</evidence>
<dbReference type="AlphaFoldDB" id="U4LJY1"/>
<proteinExistence type="predicted"/>
<reference evidence="1 2" key="1">
    <citation type="journal article" date="2013" name="PLoS Genet.">
        <title>The genome and development-dependent transcriptomes of Pyronema confluens: a window into fungal evolution.</title>
        <authorList>
            <person name="Traeger S."/>
            <person name="Altegoer F."/>
            <person name="Freitag M."/>
            <person name="Gabaldon T."/>
            <person name="Kempken F."/>
            <person name="Kumar A."/>
            <person name="Marcet-Houben M."/>
            <person name="Poggeler S."/>
            <person name="Stajich J.E."/>
            <person name="Nowrousian M."/>
        </authorList>
    </citation>
    <scope>NUCLEOTIDE SEQUENCE [LARGE SCALE GENOMIC DNA]</scope>
    <source>
        <strain evidence="2">CBS 100304</strain>
        <tissue evidence="1">Vegetative mycelium</tissue>
    </source>
</reference>
<keyword evidence="2" id="KW-1185">Reference proteome</keyword>
<dbReference type="Proteomes" id="UP000018144">
    <property type="component" value="Unassembled WGS sequence"/>
</dbReference>
<protein>
    <submittedName>
        <fullName evidence="1">Uncharacterized protein</fullName>
    </submittedName>
</protein>
<name>U4LJY1_PYROM</name>
<gene>
    <name evidence="1" type="ORF">PCON_07006</name>
</gene>
<accession>U4LJY1</accession>
<evidence type="ECO:0000313" key="2">
    <source>
        <dbReference type="Proteomes" id="UP000018144"/>
    </source>
</evidence>
<sequence>MLSNINHYSRRDESMQLVAETSPLRSGDSRCSNYIKSAMSGLLAAAFSDPRDLPNLGALGLFGCYQIIFSCRNWQLRTTSLLVIYAILDGVIQPQLSKRRIDATHRASKARKWMNTGECKELEEFEEYAVSFVGGVLTEDALTQRGGLTSFRVGKCRG</sequence>